<name>A0ACC2GYC6_DALPE</name>
<proteinExistence type="predicted"/>
<organism evidence="1 2">
    <name type="scientific">Dallia pectoralis</name>
    <name type="common">Alaska blackfish</name>
    <dbReference type="NCBI Taxonomy" id="75939"/>
    <lineage>
        <taxon>Eukaryota</taxon>
        <taxon>Metazoa</taxon>
        <taxon>Chordata</taxon>
        <taxon>Craniata</taxon>
        <taxon>Vertebrata</taxon>
        <taxon>Euteleostomi</taxon>
        <taxon>Actinopterygii</taxon>
        <taxon>Neopterygii</taxon>
        <taxon>Teleostei</taxon>
        <taxon>Protacanthopterygii</taxon>
        <taxon>Esociformes</taxon>
        <taxon>Umbridae</taxon>
        <taxon>Dallia</taxon>
    </lineage>
</organism>
<reference evidence="1" key="1">
    <citation type="submission" date="2021-05" db="EMBL/GenBank/DDBJ databases">
        <authorList>
            <person name="Pan Q."/>
            <person name="Jouanno E."/>
            <person name="Zahm M."/>
            <person name="Klopp C."/>
            <person name="Cabau C."/>
            <person name="Louis A."/>
            <person name="Berthelot C."/>
            <person name="Parey E."/>
            <person name="Roest Crollius H."/>
            <person name="Montfort J."/>
            <person name="Robinson-Rechavi M."/>
            <person name="Bouchez O."/>
            <person name="Lampietro C."/>
            <person name="Lopez Roques C."/>
            <person name="Donnadieu C."/>
            <person name="Postlethwait J."/>
            <person name="Bobe J."/>
            <person name="Dillon D."/>
            <person name="Chandos A."/>
            <person name="von Hippel F."/>
            <person name="Guiguen Y."/>
        </authorList>
    </citation>
    <scope>NUCLEOTIDE SEQUENCE</scope>
    <source>
        <strain evidence="1">YG-Jan2019</strain>
    </source>
</reference>
<sequence length="295" mass="33004">MMEVLKLLSGLLLVSFLPPGLSEVVEQFSENNCVQFFLNGTTPNIPSILVDGKVNQNHYKLICQKYNNTYRFATLYDTTNRIPVFSAYKFTGTDGGKRPNQNWMIEPQLNGKENTSMKESGTVDEYNNQAGNKDYLNNIERMSRGHLFPNGHASDNDTRKSTFTLTNVVPQAESFNSGSWNTMETRVKNIMEQSCKDKYNKTEAYVVTGAVPSHNNTLNNRVNIPSLMWSAYCCKNPLSDTWISGAHWGANKNHSNTTSLPLADLNNKLSKIYDDKNVLLFSEECLATAAASIVG</sequence>
<accession>A0ACC2GYC6</accession>
<protein>
    <submittedName>
        <fullName evidence="1">Uncharacterized protein</fullName>
    </submittedName>
</protein>
<gene>
    <name evidence="1" type="ORF">DPEC_G00105700</name>
</gene>
<dbReference type="EMBL" id="CM055735">
    <property type="protein sequence ID" value="KAJ8008517.1"/>
    <property type="molecule type" value="Genomic_DNA"/>
</dbReference>
<dbReference type="Proteomes" id="UP001157502">
    <property type="component" value="Chromosome 8"/>
</dbReference>
<keyword evidence="2" id="KW-1185">Reference proteome</keyword>
<comment type="caution">
    <text evidence="1">The sequence shown here is derived from an EMBL/GenBank/DDBJ whole genome shotgun (WGS) entry which is preliminary data.</text>
</comment>
<evidence type="ECO:0000313" key="2">
    <source>
        <dbReference type="Proteomes" id="UP001157502"/>
    </source>
</evidence>
<evidence type="ECO:0000313" key="1">
    <source>
        <dbReference type="EMBL" id="KAJ8008517.1"/>
    </source>
</evidence>